<evidence type="ECO:0000313" key="1">
    <source>
        <dbReference type="EMBL" id="SFS32694.1"/>
    </source>
</evidence>
<gene>
    <name evidence="1" type="ORF">SAMN04487906_0003</name>
</gene>
<dbReference type="EMBL" id="FPAG01000001">
    <property type="protein sequence ID" value="SFS32694.1"/>
    <property type="molecule type" value="Genomic_DNA"/>
</dbReference>
<name>A0A1I6NXQ0_9FLAO</name>
<proteinExistence type="predicted"/>
<organism evidence="1 2">
    <name type="scientific">Zhouia amylolytica</name>
    <dbReference type="NCBI Taxonomy" id="376730"/>
    <lineage>
        <taxon>Bacteria</taxon>
        <taxon>Pseudomonadati</taxon>
        <taxon>Bacteroidota</taxon>
        <taxon>Flavobacteriia</taxon>
        <taxon>Flavobacteriales</taxon>
        <taxon>Flavobacteriaceae</taxon>
        <taxon>Zhouia</taxon>
    </lineage>
</organism>
<dbReference type="OrthoDB" id="1433916at2"/>
<reference evidence="1 2" key="1">
    <citation type="submission" date="2016-10" db="EMBL/GenBank/DDBJ databases">
        <authorList>
            <person name="de Groot N.N."/>
        </authorList>
    </citation>
    <scope>NUCLEOTIDE SEQUENCE [LARGE SCALE GENOMIC DNA]</scope>
    <source>
        <strain evidence="1 2">CGMCC 1.6114</strain>
    </source>
</reference>
<dbReference type="AlphaFoldDB" id="A0A1I6NXQ0"/>
<protein>
    <submittedName>
        <fullName evidence="1">Uncharacterized protein</fullName>
    </submittedName>
</protein>
<dbReference type="Proteomes" id="UP000183209">
    <property type="component" value="Unassembled WGS sequence"/>
</dbReference>
<evidence type="ECO:0000313" key="2">
    <source>
        <dbReference type="Proteomes" id="UP000183209"/>
    </source>
</evidence>
<sequence>MGTVDNLIISIDSNDKVNSYILSYTPQGKGFVCHSNHDAYSFNGSLNITPVEIDLNEILAQRTAVIQIVILICDWENGQHGAWHLATANCTPGFIQSVTVNVYYEVNQFNQLTMGDYVTLDGEIVSGTGSSGSPGGSTPILMLDDDENVYVQCEVIIDSFQNLGILGIEENWLRNNLWYAQKLFDFLNPELFSPKAKEFAIQAMRDQMSGYSINLFEGFLNHLLEENPFKIIEIDCNQIQKWQALAQHIAPQSIQNKIDNLPSSFFNNFEIQSLEDANGTIVNLDYFGVNISNLPNDPNTGQQFNPDGFLDYIRRHFNNFIEGSTFEPYCEISSMCETETNLWNSSNPLSSIIYIDIPMDDGVVICSKYANSYWYFMTLNAPYTGNHPVSGTRQFGYEQNSNGSYNFFVRGVDRFESNIAENLAYVIGNGNPFFGADNLWSSFQQKINQFVNNNSGSSNIIPAITNRPDWNKIEQVLNGEKSTSEIGCD</sequence>
<accession>A0A1I6NXQ0</accession>
<dbReference type="RefSeq" id="WP_074976143.1">
    <property type="nucleotide sequence ID" value="NZ_FPAG01000001.1"/>
</dbReference>